<comment type="caution">
    <text evidence="1">The sequence shown here is derived from an EMBL/GenBank/DDBJ whole genome shotgun (WGS) entry which is preliminary data.</text>
</comment>
<accession>A0A0F9J816</accession>
<evidence type="ECO:0000313" key="1">
    <source>
        <dbReference type="EMBL" id="KKM42276.1"/>
    </source>
</evidence>
<dbReference type="AlphaFoldDB" id="A0A0F9J816"/>
<sequence>MATVYTHINPFKKRAIDYFQQCIGRIGKRGKIGSVLDELLRKQEFFHEFLASYGPALKPMQRQYLEEQAAEVQTELAIAYGDLEVLQSILESLNPCQACNGVGELRHIIEQDHSEYSKCPGCGGDGVAKAKVA</sequence>
<gene>
    <name evidence="1" type="ORF">LCGC14_1563180</name>
</gene>
<protein>
    <submittedName>
        <fullName evidence="1">Uncharacterized protein</fullName>
    </submittedName>
</protein>
<organism evidence="1">
    <name type="scientific">marine sediment metagenome</name>
    <dbReference type="NCBI Taxonomy" id="412755"/>
    <lineage>
        <taxon>unclassified sequences</taxon>
        <taxon>metagenomes</taxon>
        <taxon>ecological metagenomes</taxon>
    </lineage>
</organism>
<proteinExistence type="predicted"/>
<reference evidence="1" key="1">
    <citation type="journal article" date="2015" name="Nature">
        <title>Complex archaea that bridge the gap between prokaryotes and eukaryotes.</title>
        <authorList>
            <person name="Spang A."/>
            <person name="Saw J.H."/>
            <person name="Jorgensen S.L."/>
            <person name="Zaremba-Niedzwiedzka K."/>
            <person name="Martijn J."/>
            <person name="Lind A.E."/>
            <person name="van Eijk R."/>
            <person name="Schleper C."/>
            <person name="Guy L."/>
            <person name="Ettema T.J."/>
        </authorList>
    </citation>
    <scope>NUCLEOTIDE SEQUENCE</scope>
</reference>
<name>A0A0F9J816_9ZZZZ</name>
<dbReference type="EMBL" id="LAZR01012097">
    <property type="protein sequence ID" value="KKM42276.1"/>
    <property type="molecule type" value="Genomic_DNA"/>
</dbReference>